<dbReference type="InterPro" id="IPR047057">
    <property type="entry name" value="MerR_fam"/>
</dbReference>
<dbReference type="Pfam" id="PF13411">
    <property type="entry name" value="MerR_1"/>
    <property type="match status" value="1"/>
</dbReference>
<evidence type="ECO:0000259" key="2">
    <source>
        <dbReference type="PROSITE" id="PS50937"/>
    </source>
</evidence>
<dbReference type="GO" id="GO:0003677">
    <property type="term" value="F:DNA binding"/>
    <property type="evidence" value="ECO:0007669"/>
    <property type="project" value="UniProtKB-KW"/>
</dbReference>
<dbReference type="AlphaFoldDB" id="A0A934M9D0"/>
<dbReference type="PANTHER" id="PTHR30204:SF82">
    <property type="entry name" value="TRANSCRIPTIONAL REGULATOR, MERR FAMILY"/>
    <property type="match status" value="1"/>
</dbReference>
<dbReference type="CDD" id="cd01109">
    <property type="entry name" value="HTH_YyaN"/>
    <property type="match status" value="1"/>
</dbReference>
<dbReference type="EMBL" id="JAEEGB010000049">
    <property type="protein sequence ID" value="MBI6875671.1"/>
    <property type="molecule type" value="Genomic_DNA"/>
</dbReference>
<organism evidence="3 4">
    <name type="scientific">Clostridium aciditolerans</name>
    <dbReference type="NCBI Taxonomy" id="339861"/>
    <lineage>
        <taxon>Bacteria</taxon>
        <taxon>Bacillati</taxon>
        <taxon>Bacillota</taxon>
        <taxon>Clostridia</taxon>
        <taxon>Eubacteriales</taxon>
        <taxon>Clostridiaceae</taxon>
        <taxon>Clostridium</taxon>
    </lineage>
</organism>
<dbReference type="PROSITE" id="PS50937">
    <property type="entry name" value="HTH_MERR_2"/>
    <property type="match status" value="1"/>
</dbReference>
<dbReference type="RefSeq" id="WP_211145012.1">
    <property type="nucleotide sequence ID" value="NZ_JAEEGB010000049.1"/>
</dbReference>
<feature type="domain" description="HTH merR-type" evidence="2">
    <location>
        <begin position="2"/>
        <end position="71"/>
    </location>
</feature>
<dbReference type="PANTHER" id="PTHR30204">
    <property type="entry name" value="REDOX-CYCLING DRUG-SENSING TRANSCRIPTIONAL ACTIVATOR SOXR"/>
    <property type="match status" value="1"/>
</dbReference>
<evidence type="ECO:0000313" key="4">
    <source>
        <dbReference type="Proteomes" id="UP000622687"/>
    </source>
</evidence>
<comment type="caution">
    <text evidence="3">The sequence shown here is derived from an EMBL/GenBank/DDBJ whole genome shotgun (WGS) entry which is preliminary data.</text>
</comment>
<evidence type="ECO:0000256" key="1">
    <source>
        <dbReference type="ARBA" id="ARBA00023125"/>
    </source>
</evidence>
<dbReference type="SMART" id="SM00422">
    <property type="entry name" value="HTH_MERR"/>
    <property type="match status" value="1"/>
</dbReference>
<protein>
    <submittedName>
        <fullName evidence="3">MerR family transcriptional regulator</fullName>
    </submittedName>
</protein>
<keyword evidence="4" id="KW-1185">Reference proteome</keyword>
<dbReference type="SUPFAM" id="SSF46955">
    <property type="entry name" value="Putative DNA-binding domain"/>
    <property type="match status" value="1"/>
</dbReference>
<name>A0A934M9D0_9CLOT</name>
<keyword evidence="1" id="KW-0238">DNA-binding</keyword>
<dbReference type="Gene3D" id="1.10.1660.10">
    <property type="match status" value="1"/>
</dbReference>
<dbReference type="GO" id="GO:0003700">
    <property type="term" value="F:DNA-binding transcription factor activity"/>
    <property type="evidence" value="ECO:0007669"/>
    <property type="project" value="InterPro"/>
</dbReference>
<sequence length="140" mass="16540">MNYTIAQAAKKMSLTIYTLRYYDREGLLSNVKRDKSGNRIFTRDDMEMLSLICCLKNTGMPIKKIKQFTDWQNEGNNTLHSRNDMLVKHKEDVLKQIEDLKKHLRLIDRKLDYYHDACQAYDTDSPIPTCCEYTDNDSEF</sequence>
<dbReference type="InterPro" id="IPR000551">
    <property type="entry name" value="MerR-type_HTH_dom"/>
</dbReference>
<gene>
    <name evidence="3" type="ORF">I6U51_23660</name>
</gene>
<reference evidence="3" key="1">
    <citation type="submission" date="2020-12" db="EMBL/GenBank/DDBJ databases">
        <title>Clostridium thailandense sp. nov., a novel acetogenic bacterium isolated from peat land soil in Thailand.</title>
        <authorList>
            <person name="Chaikitkaew S."/>
            <person name="Birkeland N.K."/>
        </authorList>
    </citation>
    <scope>NUCLEOTIDE SEQUENCE</scope>
    <source>
        <strain evidence="3">DSM 17425</strain>
    </source>
</reference>
<evidence type="ECO:0000313" key="3">
    <source>
        <dbReference type="EMBL" id="MBI6875671.1"/>
    </source>
</evidence>
<accession>A0A934M9D0</accession>
<dbReference type="Proteomes" id="UP000622687">
    <property type="component" value="Unassembled WGS sequence"/>
</dbReference>
<dbReference type="InterPro" id="IPR009061">
    <property type="entry name" value="DNA-bd_dom_put_sf"/>
</dbReference>
<proteinExistence type="predicted"/>